<organism evidence="6 7">
    <name type="scientific">Clostridium cylindrosporum DSM 605</name>
    <dbReference type="NCBI Taxonomy" id="1121307"/>
    <lineage>
        <taxon>Bacteria</taxon>
        <taxon>Bacillati</taxon>
        <taxon>Bacillota</taxon>
        <taxon>Clostridia</taxon>
        <taxon>Eubacteriales</taxon>
        <taxon>Clostridiaceae</taxon>
        <taxon>Clostridium</taxon>
    </lineage>
</organism>
<keyword evidence="2" id="KW-0238">DNA-binding</keyword>
<accession>A0A0J8D902</accession>
<dbReference type="InterPro" id="IPR036390">
    <property type="entry name" value="WH_DNA-bd_sf"/>
</dbReference>
<dbReference type="InterPro" id="IPR000524">
    <property type="entry name" value="Tscrpt_reg_HTH_GntR"/>
</dbReference>
<dbReference type="SUPFAM" id="SSF46785">
    <property type="entry name" value="Winged helix' DNA-binding domain"/>
    <property type="match status" value="1"/>
</dbReference>
<reference evidence="6 7" key="1">
    <citation type="submission" date="2015-06" db="EMBL/GenBank/DDBJ databases">
        <title>Draft genome sequence of the purine-degrading Clostridium cylindrosporum HC-1 (DSM 605).</title>
        <authorList>
            <person name="Poehlein A."/>
            <person name="Schiel-Bengelsdorf B."/>
            <person name="Bengelsdorf F."/>
            <person name="Daniel R."/>
            <person name="Duerre P."/>
        </authorList>
    </citation>
    <scope>NUCLEOTIDE SEQUENCE [LARGE SCALE GENOMIC DNA]</scope>
    <source>
        <strain evidence="6 7">DSM 605</strain>
    </source>
</reference>
<evidence type="ECO:0000259" key="5">
    <source>
        <dbReference type="PROSITE" id="PS50949"/>
    </source>
</evidence>
<feature type="domain" description="HTH gntR-type" evidence="5">
    <location>
        <begin position="12"/>
        <end position="80"/>
    </location>
</feature>
<comment type="caution">
    <text evidence="6">The sequence shown here is derived from an EMBL/GenBank/DDBJ whole genome shotgun (WGS) entry which is preliminary data.</text>
</comment>
<dbReference type="InterPro" id="IPR036388">
    <property type="entry name" value="WH-like_DNA-bd_sf"/>
</dbReference>
<dbReference type="Proteomes" id="UP000036756">
    <property type="component" value="Unassembled WGS sequence"/>
</dbReference>
<keyword evidence="7" id="KW-1185">Reference proteome</keyword>
<name>A0A0J8D902_CLOCY</name>
<dbReference type="GO" id="GO:0003677">
    <property type="term" value="F:DNA binding"/>
    <property type="evidence" value="ECO:0007669"/>
    <property type="project" value="UniProtKB-KW"/>
</dbReference>
<dbReference type="EMBL" id="LFVU01000012">
    <property type="protein sequence ID" value="KMT22357.1"/>
    <property type="molecule type" value="Genomic_DNA"/>
</dbReference>
<keyword evidence="4" id="KW-0175">Coiled coil</keyword>
<dbReference type="RefSeq" id="WP_242844941.1">
    <property type="nucleotide sequence ID" value="NZ_LFVU01000012.1"/>
</dbReference>
<evidence type="ECO:0000313" key="6">
    <source>
        <dbReference type="EMBL" id="KMT22357.1"/>
    </source>
</evidence>
<evidence type="ECO:0000256" key="3">
    <source>
        <dbReference type="ARBA" id="ARBA00023163"/>
    </source>
</evidence>
<keyword evidence="1" id="KW-0805">Transcription regulation</keyword>
<dbReference type="PANTHER" id="PTHR38445:SF6">
    <property type="entry name" value="GNTR-FAMILY TRANSCRIPTIONAL REGULATOR"/>
    <property type="match status" value="1"/>
</dbReference>
<keyword evidence="3" id="KW-0804">Transcription</keyword>
<feature type="coiled-coil region" evidence="4">
    <location>
        <begin position="44"/>
        <end position="71"/>
    </location>
</feature>
<evidence type="ECO:0000256" key="1">
    <source>
        <dbReference type="ARBA" id="ARBA00023015"/>
    </source>
</evidence>
<dbReference type="Gene3D" id="1.10.10.10">
    <property type="entry name" value="Winged helix-like DNA-binding domain superfamily/Winged helix DNA-binding domain"/>
    <property type="match status" value="1"/>
</dbReference>
<proteinExistence type="predicted"/>
<protein>
    <submittedName>
        <fullName evidence="6">Transcriptional regulator</fullName>
    </submittedName>
</protein>
<dbReference type="PATRIC" id="fig|1121307.3.peg.345"/>
<dbReference type="PROSITE" id="PS50949">
    <property type="entry name" value="HTH_GNTR"/>
    <property type="match status" value="1"/>
</dbReference>
<gene>
    <name evidence="6" type="ORF">CLCY_18c00030</name>
</gene>
<dbReference type="SMART" id="SM00345">
    <property type="entry name" value="HTH_GNTR"/>
    <property type="match status" value="1"/>
</dbReference>
<dbReference type="Pfam" id="PF00392">
    <property type="entry name" value="GntR"/>
    <property type="match status" value="1"/>
</dbReference>
<evidence type="ECO:0000313" key="7">
    <source>
        <dbReference type="Proteomes" id="UP000036756"/>
    </source>
</evidence>
<evidence type="ECO:0000256" key="2">
    <source>
        <dbReference type="ARBA" id="ARBA00023125"/>
    </source>
</evidence>
<dbReference type="CDD" id="cd07377">
    <property type="entry name" value="WHTH_GntR"/>
    <property type="match status" value="1"/>
</dbReference>
<dbReference type="PANTHER" id="PTHR38445">
    <property type="entry name" value="HTH-TYPE TRANSCRIPTIONAL REPRESSOR YTRA"/>
    <property type="match status" value="1"/>
</dbReference>
<sequence>MNFKPVNFDSSKPVYIQIMELIKKLIINREISLGDKLPSVREIAGLLEVNANTMQRAYKELEREGVTLTKRGMGSFVTSDINVVNKLKENMANNIVDNFIRDMGDMGYSKDDMITFLRERG</sequence>
<evidence type="ECO:0000256" key="4">
    <source>
        <dbReference type="SAM" id="Coils"/>
    </source>
</evidence>
<dbReference type="AlphaFoldDB" id="A0A0J8D902"/>
<dbReference type="GO" id="GO:0003700">
    <property type="term" value="F:DNA-binding transcription factor activity"/>
    <property type="evidence" value="ECO:0007669"/>
    <property type="project" value="InterPro"/>
</dbReference>
<dbReference type="STRING" id="1121307.CLCY_18c00030"/>